<reference evidence="3" key="1">
    <citation type="submission" date="2022-09" db="EMBL/GenBank/DDBJ databases">
        <authorList>
            <person name="Yuan C."/>
            <person name="Ke Z."/>
        </authorList>
    </citation>
    <scope>NUCLEOTIDE SEQUENCE</scope>
    <source>
        <strain evidence="3">LB-8</strain>
    </source>
</reference>
<dbReference type="PANTHER" id="PTHR24321">
    <property type="entry name" value="DEHYDROGENASES, SHORT CHAIN"/>
    <property type="match status" value="1"/>
</dbReference>
<dbReference type="RefSeq" id="WP_279298947.1">
    <property type="nucleotide sequence ID" value="NZ_JAOTIF010000021.1"/>
</dbReference>
<keyword evidence="2" id="KW-0560">Oxidoreductase</keyword>
<organism evidence="3 4">
    <name type="scientific">Paraflavisolibacter caeni</name>
    <dbReference type="NCBI Taxonomy" id="2982496"/>
    <lineage>
        <taxon>Bacteria</taxon>
        <taxon>Pseudomonadati</taxon>
        <taxon>Bacteroidota</taxon>
        <taxon>Chitinophagia</taxon>
        <taxon>Chitinophagales</taxon>
        <taxon>Chitinophagaceae</taxon>
        <taxon>Paraflavisolibacter</taxon>
    </lineage>
</organism>
<gene>
    <name evidence="3" type="ORF">OCK74_20470</name>
</gene>
<keyword evidence="4" id="KW-1185">Reference proteome</keyword>
<dbReference type="CDD" id="cd05233">
    <property type="entry name" value="SDR_c"/>
    <property type="match status" value="1"/>
</dbReference>
<dbReference type="PANTHER" id="PTHR24321:SF8">
    <property type="entry name" value="ESTRADIOL 17-BETA-DEHYDROGENASE 8-RELATED"/>
    <property type="match status" value="1"/>
</dbReference>
<dbReference type="AlphaFoldDB" id="A0A9X2Y1G6"/>
<comment type="similarity">
    <text evidence="1">Belongs to the short-chain dehydrogenases/reductases (SDR) family.</text>
</comment>
<protein>
    <submittedName>
        <fullName evidence="3">SDR family oxidoreductase</fullName>
    </submittedName>
</protein>
<dbReference type="PROSITE" id="PS00061">
    <property type="entry name" value="ADH_SHORT"/>
    <property type="match status" value="1"/>
</dbReference>
<dbReference type="Proteomes" id="UP001155483">
    <property type="component" value="Unassembled WGS sequence"/>
</dbReference>
<dbReference type="Gene3D" id="3.40.50.720">
    <property type="entry name" value="NAD(P)-binding Rossmann-like Domain"/>
    <property type="match status" value="1"/>
</dbReference>
<dbReference type="SUPFAM" id="SSF51735">
    <property type="entry name" value="NAD(P)-binding Rossmann-fold domains"/>
    <property type="match status" value="1"/>
</dbReference>
<dbReference type="EMBL" id="JAOTIF010000021">
    <property type="protein sequence ID" value="MCU7551508.1"/>
    <property type="molecule type" value="Genomic_DNA"/>
</dbReference>
<evidence type="ECO:0000256" key="1">
    <source>
        <dbReference type="ARBA" id="ARBA00006484"/>
    </source>
</evidence>
<evidence type="ECO:0000313" key="4">
    <source>
        <dbReference type="Proteomes" id="UP001155483"/>
    </source>
</evidence>
<dbReference type="PRINTS" id="PR00081">
    <property type="entry name" value="GDHRDH"/>
</dbReference>
<proteinExistence type="inferred from homology"/>
<name>A0A9X2Y1G6_9BACT</name>
<evidence type="ECO:0000313" key="3">
    <source>
        <dbReference type="EMBL" id="MCU7551508.1"/>
    </source>
</evidence>
<dbReference type="InterPro" id="IPR002347">
    <property type="entry name" value="SDR_fam"/>
</dbReference>
<reference evidence="3" key="2">
    <citation type="submission" date="2023-04" db="EMBL/GenBank/DDBJ databases">
        <title>Paracnuella aquatica gen. nov., sp. nov., a member of the family Chitinophagaceae isolated from a hot spring.</title>
        <authorList>
            <person name="Wang C."/>
        </authorList>
    </citation>
    <scope>NUCLEOTIDE SEQUENCE</scope>
    <source>
        <strain evidence="3">LB-8</strain>
    </source>
</reference>
<dbReference type="InterPro" id="IPR020904">
    <property type="entry name" value="Sc_DH/Rdtase_CS"/>
</dbReference>
<comment type="caution">
    <text evidence="3">The sequence shown here is derived from an EMBL/GenBank/DDBJ whole genome shotgun (WGS) entry which is preliminary data.</text>
</comment>
<dbReference type="InterPro" id="IPR036291">
    <property type="entry name" value="NAD(P)-bd_dom_sf"/>
</dbReference>
<evidence type="ECO:0000256" key="2">
    <source>
        <dbReference type="ARBA" id="ARBA00023002"/>
    </source>
</evidence>
<dbReference type="Pfam" id="PF13561">
    <property type="entry name" value="adh_short_C2"/>
    <property type="match status" value="1"/>
</dbReference>
<accession>A0A9X2Y1G6</accession>
<sequence length="256" mass="28001">MITIDLKDKTILMTGALSGIADYVIKTLIDANATLILTDKCSIEEAYPILKARGLSNENYFAMDVTDANEVRETIKLIFKKWPDINVGLGHAGGTGIKPFLEASTLDFYNLVNFNFLGQAYFAHAIANEWVERQIHGHLIFTSSFVSSIPMEGITAYTSSKAGLEMLMKNLALEFSKYKIRVNAVSPGNVAVGKSKELYDNVPDYRAWVDRVSPLGARNTPEAIANAFAYLCSPLANELHGHALLVDNGVGLPKLG</sequence>
<dbReference type="GO" id="GO:0016491">
    <property type="term" value="F:oxidoreductase activity"/>
    <property type="evidence" value="ECO:0007669"/>
    <property type="project" value="UniProtKB-KW"/>
</dbReference>